<comment type="similarity">
    <text evidence="2">Belongs to the ABC transporter superfamily. ABCG family. Eye pigment precursor importer (TC 3.A.1.204) subfamily.</text>
</comment>
<evidence type="ECO:0000256" key="7">
    <source>
        <dbReference type="ARBA" id="ARBA00022989"/>
    </source>
</evidence>
<comment type="subcellular location">
    <subcellularLocation>
        <location evidence="1">Membrane</location>
        <topology evidence="1">Multi-pass membrane protein</topology>
    </subcellularLocation>
</comment>
<dbReference type="Pfam" id="PF00005">
    <property type="entry name" value="ABC_tran"/>
    <property type="match status" value="1"/>
</dbReference>
<keyword evidence="4" id="KW-0812">Transmembrane</keyword>
<evidence type="ECO:0000256" key="1">
    <source>
        <dbReference type="ARBA" id="ARBA00004141"/>
    </source>
</evidence>
<evidence type="ECO:0000256" key="6">
    <source>
        <dbReference type="ARBA" id="ARBA00022840"/>
    </source>
</evidence>
<reference evidence="11 12" key="1">
    <citation type="journal article" date="2024" name="bioRxiv">
        <title>A reference genome for Trichogramma kaykai: A tiny desert-dwelling parasitoid wasp with competing sex-ratio distorters.</title>
        <authorList>
            <person name="Culotta J."/>
            <person name="Lindsey A.R."/>
        </authorList>
    </citation>
    <scope>NUCLEOTIDE SEQUENCE [LARGE SCALE GENOMIC DNA]</scope>
    <source>
        <strain evidence="11 12">KSX58</strain>
    </source>
</reference>
<evidence type="ECO:0000256" key="4">
    <source>
        <dbReference type="ARBA" id="ARBA00022692"/>
    </source>
</evidence>
<dbReference type="CDD" id="cd03213">
    <property type="entry name" value="ABCG_EPDR"/>
    <property type="match status" value="1"/>
</dbReference>
<organism evidence="11 12">
    <name type="scientific">Trichogramma kaykai</name>
    <dbReference type="NCBI Taxonomy" id="54128"/>
    <lineage>
        <taxon>Eukaryota</taxon>
        <taxon>Metazoa</taxon>
        <taxon>Ecdysozoa</taxon>
        <taxon>Arthropoda</taxon>
        <taxon>Hexapoda</taxon>
        <taxon>Insecta</taxon>
        <taxon>Pterygota</taxon>
        <taxon>Neoptera</taxon>
        <taxon>Endopterygota</taxon>
        <taxon>Hymenoptera</taxon>
        <taxon>Apocrita</taxon>
        <taxon>Proctotrupomorpha</taxon>
        <taxon>Chalcidoidea</taxon>
        <taxon>Trichogrammatidae</taxon>
        <taxon>Trichogramma</taxon>
    </lineage>
</organism>
<dbReference type="GO" id="GO:0016020">
    <property type="term" value="C:membrane"/>
    <property type="evidence" value="ECO:0007669"/>
    <property type="project" value="UniProtKB-SubCell"/>
</dbReference>
<dbReference type="PROSITE" id="PS50893">
    <property type="entry name" value="ABC_TRANSPORTER_2"/>
    <property type="match status" value="1"/>
</dbReference>
<evidence type="ECO:0000256" key="3">
    <source>
        <dbReference type="ARBA" id="ARBA00022448"/>
    </source>
</evidence>
<dbReference type="EMBL" id="JBJJXI010000197">
    <property type="protein sequence ID" value="KAL3383430.1"/>
    <property type="molecule type" value="Genomic_DNA"/>
</dbReference>
<dbReference type="PANTHER" id="PTHR48041:SF129">
    <property type="entry name" value="PROTEIN WHITE"/>
    <property type="match status" value="1"/>
</dbReference>
<evidence type="ECO:0000313" key="11">
    <source>
        <dbReference type="EMBL" id="KAL3383430.1"/>
    </source>
</evidence>
<evidence type="ECO:0000256" key="5">
    <source>
        <dbReference type="ARBA" id="ARBA00022741"/>
    </source>
</evidence>
<gene>
    <name evidence="11" type="ORF">TKK_020700</name>
</gene>
<dbReference type="InterPro" id="IPR027417">
    <property type="entry name" value="P-loop_NTPase"/>
</dbReference>
<dbReference type="InterPro" id="IPR017871">
    <property type="entry name" value="ABC_transporter-like_CS"/>
</dbReference>
<name>A0ABD2VSA6_9HYME</name>
<dbReference type="SMART" id="SM00382">
    <property type="entry name" value="AAA"/>
    <property type="match status" value="1"/>
</dbReference>
<accession>A0ABD2VSA6</accession>
<dbReference type="Proteomes" id="UP001627154">
    <property type="component" value="Unassembled WGS sequence"/>
</dbReference>
<dbReference type="Gene3D" id="3.40.50.300">
    <property type="entry name" value="P-loop containing nucleotide triphosphate hydrolases"/>
    <property type="match status" value="1"/>
</dbReference>
<keyword evidence="12" id="KW-1185">Reference proteome</keyword>
<dbReference type="SUPFAM" id="SSF52540">
    <property type="entry name" value="P-loop containing nucleoside triphosphate hydrolases"/>
    <property type="match status" value="1"/>
</dbReference>
<feature type="domain" description="ABC transporter" evidence="10">
    <location>
        <begin position="3"/>
        <end position="246"/>
    </location>
</feature>
<dbReference type="PANTHER" id="PTHR48041">
    <property type="entry name" value="ABC TRANSPORTER G FAMILY MEMBER 28"/>
    <property type="match status" value="1"/>
</dbReference>
<evidence type="ECO:0000313" key="12">
    <source>
        <dbReference type="Proteomes" id="UP001627154"/>
    </source>
</evidence>
<sequence>MWVRFANGASVNKNFEAKVIIVDKQQGENERVSGIAYPGELLVIMGSSGAGKTTLLNVLTFRYHSEMNVSGRIAVNGKKVNSNVLASQMAYVQQDDLFIGTLTVKEHLLFQALVRMDKEIPYQQRIRRVNEVISELALTKSRNTVIGIAGRLKGISGGEMKRLSFASEVLTDPPLMFCDEPTSGLDSFMAHQVISVLKKLAARGKTIITTLHQPSSEIFSMFDKILLIAEGRVAFMGTSDEACNFFRS</sequence>
<evidence type="ECO:0000256" key="9">
    <source>
        <dbReference type="ARBA" id="ARBA00039188"/>
    </source>
</evidence>
<dbReference type="InterPro" id="IPR003593">
    <property type="entry name" value="AAA+_ATPase"/>
</dbReference>
<dbReference type="InterPro" id="IPR003439">
    <property type="entry name" value="ABC_transporter-like_ATP-bd"/>
</dbReference>
<keyword evidence="3" id="KW-0813">Transport</keyword>
<evidence type="ECO:0000256" key="8">
    <source>
        <dbReference type="ARBA" id="ARBA00023136"/>
    </source>
</evidence>
<keyword evidence="6" id="KW-0067">ATP-binding</keyword>
<evidence type="ECO:0000256" key="2">
    <source>
        <dbReference type="ARBA" id="ARBA00005814"/>
    </source>
</evidence>
<dbReference type="AlphaFoldDB" id="A0ABD2VSA6"/>
<evidence type="ECO:0000259" key="10">
    <source>
        <dbReference type="PROSITE" id="PS50893"/>
    </source>
</evidence>
<dbReference type="InterPro" id="IPR050352">
    <property type="entry name" value="ABCG_transporters"/>
</dbReference>
<protein>
    <recommendedName>
        <fullName evidence="9">Protein white</fullName>
    </recommendedName>
</protein>
<proteinExistence type="inferred from homology"/>
<keyword evidence="8" id="KW-0472">Membrane</keyword>
<comment type="caution">
    <text evidence="11">The sequence shown here is derived from an EMBL/GenBank/DDBJ whole genome shotgun (WGS) entry which is preliminary data.</text>
</comment>
<keyword evidence="7" id="KW-1133">Transmembrane helix</keyword>
<keyword evidence="5" id="KW-0547">Nucleotide-binding</keyword>
<dbReference type="PROSITE" id="PS00211">
    <property type="entry name" value="ABC_TRANSPORTER_1"/>
    <property type="match status" value="1"/>
</dbReference>
<dbReference type="GO" id="GO:0005524">
    <property type="term" value="F:ATP binding"/>
    <property type="evidence" value="ECO:0007669"/>
    <property type="project" value="UniProtKB-KW"/>
</dbReference>